<dbReference type="PANTHER" id="PTHR11760:SF19">
    <property type="entry name" value="SMALL RIBOSOMAL SUBUNIT PROTEIN US3C"/>
    <property type="match status" value="1"/>
</dbReference>
<evidence type="ECO:0000256" key="3">
    <source>
        <dbReference type="ARBA" id="ARBA00022884"/>
    </source>
</evidence>
<keyword evidence="14" id="KW-1185">Reference proteome</keyword>
<keyword evidence="4 8" id="KW-0689">Ribosomal protein</keyword>
<dbReference type="InterPro" id="IPR036419">
    <property type="entry name" value="Ribosomal_S3_C_sf"/>
</dbReference>
<dbReference type="InterPro" id="IPR004044">
    <property type="entry name" value="KH_dom_type_2"/>
</dbReference>
<comment type="similarity">
    <text evidence="1 8 9">Belongs to the universal ribosomal protein uS3 family.</text>
</comment>
<dbReference type="InterPro" id="IPR005704">
    <property type="entry name" value="Ribosomal_uS3_bac-typ"/>
</dbReference>
<dbReference type="InterPro" id="IPR057258">
    <property type="entry name" value="Ribosomal_uS3"/>
</dbReference>
<name>A0ABU0LYE9_9BACT</name>
<dbReference type="SUPFAM" id="SSF54814">
    <property type="entry name" value="Prokaryotic type KH domain (KH-domain type II)"/>
    <property type="match status" value="1"/>
</dbReference>
<proteinExistence type="inferred from homology"/>
<dbReference type="InterPro" id="IPR018280">
    <property type="entry name" value="Ribosomal_uS3_CS"/>
</dbReference>
<evidence type="ECO:0000256" key="5">
    <source>
        <dbReference type="ARBA" id="ARBA00023274"/>
    </source>
</evidence>
<dbReference type="Pfam" id="PF00189">
    <property type="entry name" value="Ribosomal_S3_C"/>
    <property type="match status" value="1"/>
</dbReference>
<comment type="caution">
    <text evidence="13">The sequence shown here is derived from an EMBL/GenBank/DDBJ whole genome shotgun (WGS) entry which is preliminary data.</text>
</comment>
<dbReference type="Proteomes" id="UP001240643">
    <property type="component" value="Unassembled WGS sequence"/>
</dbReference>
<dbReference type="EMBL" id="JAUSWO010000001">
    <property type="protein sequence ID" value="MDQ0513628.1"/>
    <property type="molecule type" value="Genomic_DNA"/>
</dbReference>
<feature type="domain" description="Small ribosomal subunit protein uS3 C-terminal" evidence="11">
    <location>
        <begin position="127"/>
        <end position="209"/>
    </location>
</feature>
<comment type="function">
    <text evidence="6 8">Binds the lower part of the 30S subunit head. Binds mRNA in the 70S ribosome, positioning it for translation.</text>
</comment>
<evidence type="ECO:0000313" key="14">
    <source>
        <dbReference type="Proteomes" id="UP001240643"/>
    </source>
</evidence>
<dbReference type="Gene3D" id="3.30.300.20">
    <property type="match status" value="1"/>
</dbReference>
<dbReference type="CDD" id="cd02412">
    <property type="entry name" value="KH-II_30S_S3"/>
    <property type="match status" value="1"/>
</dbReference>
<evidence type="ECO:0000256" key="1">
    <source>
        <dbReference type="ARBA" id="ARBA00010761"/>
    </source>
</evidence>
<dbReference type="NCBIfam" id="TIGR01009">
    <property type="entry name" value="rpsC_bact"/>
    <property type="match status" value="1"/>
</dbReference>
<gene>
    <name evidence="8" type="primary">rpsC</name>
    <name evidence="13" type="ORF">J2Z62_000066</name>
</gene>
<evidence type="ECO:0000256" key="2">
    <source>
        <dbReference type="ARBA" id="ARBA00022730"/>
    </source>
</evidence>
<accession>A0ABU0LYE9</accession>
<dbReference type="PROSITE" id="PS00548">
    <property type="entry name" value="RIBOSOMAL_S3"/>
    <property type="match status" value="1"/>
</dbReference>
<organism evidence="13 14">
    <name type="scientific">Mycoplasmoides fastidiosum</name>
    <dbReference type="NCBI Taxonomy" id="92758"/>
    <lineage>
        <taxon>Bacteria</taxon>
        <taxon>Bacillati</taxon>
        <taxon>Mycoplasmatota</taxon>
        <taxon>Mycoplasmoidales</taxon>
        <taxon>Mycoplasmoidaceae</taxon>
        <taxon>Mycoplasmoides</taxon>
    </lineage>
</organism>
<evidence type="ECO:0000313" key="13">
    <source>
        <dbReference type="EMBL" id="MDQ0513628.1"/>
    </source>
</evidence>
<dbReference type="InterPro" id="IPR001351">
    <property type="entry name" value="Ribosomal_uS3_C"/>
</dbReference>
<evidence type="ECO:0000259" key="12">
    <source>
        <dbReference type="Pfam" id="PF07650"/>
    </source>
</evidence>
<dbReference type="Pfam" id="PF07650">
    <property type="entry name" value="KH_2"/>
    <property type="match status" value="1"/>
</dbReference>
<keyword evidence="5 8" id="KW-0687">Ribonucleoprotein</keyword>
<feature type="domain" description="KH type-2" evidence="12">
    <location>
        <begin position="40"/>
        <end position="116"/>
    </location>
</feature>
<dbReference type="InterPro" id="IPR015946">
    <property type="entry name" value="KH_dom-like_a/b"/>
</dbReference>
<comment type="subunit">
    <text evidence="8">Part of the 30S ribosomal subunit. Forms a tight complex with proteins S10 and S14.</text>
</comment>
<dbReference type="InterPro" id="IPR009019">
    <property type="entry name" value="KH_sf_prok-type"/>
</dbReference>
<dbReference type="RefSeq" id="WP_265745493.1">
    <property type="nucleotide sequence ID" value="NZ_CP101809.1"/>
</dbReference>
<evidence type="ECO:0000259" key="11">
    <source>
        <dbReference type="Pfam" id="PF00189"/>
    </source>
</evidence>
<keyword evidence="2" id="KW-0699">rRNA-binding</keyword>
<evidence type="ECO:0000256" key="10">
    <source>
        <dbReference type="SAM" id="MobiDB-lite"/>
    </source>
</evidence>
<evidence type="ECO:0000256" key="7">
    <source>
        <dbReference type="ARBA" id="ARBA00035257"/>
    </source>
</evidence>
<evidence type="ECO:0000256" key="8">
    <source>
        <dbReference type="HAMAP-Rule" id="MF_01309"/>
    </source>
</evidence>
<dbReference type="PANTHER" id="PTHR11760">
    <property type="entry name" value="30S/40S RIBOSOMAL PROTEIN S3"/>
    <property type="match status" value="1"/>
</dbReference>
<evidence type="ECO:0000256" key="9">
    <source>
        <dbReference type="RuleBase" id="RU003624"/>
    </source>
</evidence>
<keyword evidence="3" id="KW-0694">RNA-binding</keyword>
<dbReference type="SUPFAM" id="SSF54821">
    <property type="entry name" value="Ribosomal protein S3 C-terminal domain"/>
    <property type="match status" value="1"/>
</dbReference>
<protein>
    <recommendedName>
        <fullName evidence="7 8">Small ribosomal subunit protein uS3</fullName>
    </recommendedName>
</protein>
<evidence type="ECO:0000256" key="4">
    <source>
        <dbReference type="ARBA" id="ARBA00022980"/>
    </source>
</evidence>
<sequence length="266" mass="29693">MGQKVSPNGLRFGINKQWVSRWNASSDKQTAQWLVEDERVRLYFATKYKNAGVEKVEIERLINSKGQQQFFAYVYAVQVGILLGKAKTLDEIERDLRRIVGRKTEIKVTIKAVNNPATSAQLIAREIADGIENRISFRSAQKKGIKKAMMGGAKGIKTKVSGRLGGAEIARDEGYSEGVVPLSTLRADIDYAFAIAKTTYGVIGVKVWINRGLYFGKGFMPEPAAPVRTNSGFNRNNRNDRRRRPDQRPRSQTEKPTSAPAAEKSE</sequence>
<feature type="region of interest" description="Disordered" evidence="10">
    <location>
        <begin position="225"/>
        <end position="266"/>
    </location>
</feature>
<dbReference type="Gene3D" id="3.30.1140.32">
    <property type="entry name" value="Ribosomal protein S3, C-terminal domain"/>
    <property type="match status" value="1"/>
</dbReference>
<dbReference type="HAMAP" id="MF_01309_B">
    <property type="entry name" value="Ribosomal_uS3_B"/>
    <property type="match status" value="1"/>
</dbReference>
<evidence type="ECO:0000256" key="6">
    <source>
        <dbReference type="ARBA" id="ARBA00024998"/>
    </source>
</evidence>
<reference evidence="13" key="1">
    <citation type="submission" date="2023-07" db="EMBL/GenBank/DDBJ databases">
        <title>Genomic Encyclopedia of Type Strains, Phase IV (KMG-IV): sequencing the most valuable type-strain genomes for metagenomic binning, comparative biology and taxonomic classification.</title>
        <authorList>
            <person name="Goeker M."/>
        </authorList>
    </citation>
    <scope>NUCLEOTIDE SEQUENCE [LARGE SCALE GENOMIC DNA]</scope>
    <source>
        <strain evidence="13">DSM 21204</strain>
    </source>
</reference>
<dbReference type="GO" id="GO:0005840">
    <property type="term" value="C:ribosome"/>
    <property type="evidence" value="ECO:0007669"/>
    <property type="project" value="UniProtKB-KW"/>
</dbReference>